<dbReference type="SUPFAM" id="SSF56091">
    <property type="entry name" value="DNA ligase/mRNA capping enzyme, catalytic domain"/>
    <property type="match status" value="1"/>
</dbReference>
<feature type="compositionally biased region" description="Polar residues" evidence="4">
    <location>
        <begin position="1"/>
        <end position="10"/>
    </location>
</feature>
<comment type="catalytic activity">
    <reaction evidence="3">
        <text>ATP + (deoxyribonucleotide)n-3'-hydroxyl + 5'-phospho-(deoxyribonucleotide)m = (deoxyribonucleotide)n+m + AMP + diphosphate.</text>
        <dbReference type="EC" id="6.5.1.1"/>
    </reaction>
</comment>
<reference evidence="6 7" key="1">
    <citation type="submission" date="2021-07" db="EMBL/GenBank/DDBJ databases">
        <title>Paenibacillus radiodurans sp. nov., isolated from the southeastern edge of Tengger Desert.</title>
        <authorList>
            <person name="Zhang G."/>
        </authorList>
    </citation>
    <scope>NUCLEOTIDE SEQUENCE [LARGE SCALE GENOMIC DNA]</scope>
    <source>
        <strain evidence="6 7">DT7-4</strain>
    </source>
</reference>
<sequence>MNGQRNSPASSRGEAGSEGKADSSLSLPRLPEHPMAPITSSELPKGDDWGYQLKWDGVRIIARIQSSGTVQLYSRNMLNKNSVYPEVVRLLSSLSPDHESCILDGEVVWWDGVRPNFQEVLKRERSRSGQQAAVAQPSRHTGSLRERPLPSSPSSEAGSIVYVLFDLLADESGDLRHLPYRDRHERLKQRYSSNDPRLIVTDLFMDGEALWRWVESKRWEGVVSKRLSSPYAEGKKHRDWFKKKTALVIDVDIVGLKWRSGIIASLVMAYHDAYFGSVSLGLNAELRQTLASTFRTGQPETMGTSCPFPAMPDDLKRETIQWLPLSFKCRVTGLEITAAGQLRHPKLVTFLPKEPIP</sequence>
<name>A0ABS7D9Q0_9BACL</name>
<dbReference type="InterPro" id="IPR012340">
    <property type="entry name" value="NA-bd_OB-fold"/>
</dbReference>
<dbReference type="Pfam" id="PF01068">
    <property type="entry name" value="DNA_ligase_A_M"/>
    <property type="match status" value="1"/>
</dbReference>
<feature type="compositionally biased region" description="Polar residues" evidence="4">
    <location>
        <begin position="128"/>
        <end position="141"/>
    </location>
</feature>
<comment type="similarity">
    <text evidence="1">Belongs to the ATP-dependent DNA ligase family.</text>
</comment>
<dbReference type="Gene3D" id="3.30.1490.70">
    <property type="match status" value="1"/>
</dbReference>
<dbReference type="PANTHER" id="PTHR45674:SF4">
    <property type="entry name" value="DNA LIGASE 1"/>
    <property type="match status" value="1"/>
</dbReference>
<evidence type="ECO:0000256" key="3">
    <source>
        <dbReference type="ARBA" id="ARBA00034003"/>
    </source>
</evidence>
<dbReference type="InterPro" id="IPR050191">
    <property type="entry name" value="ATP-dep_DNA_ligase"/>
</dbReference>
<evidence type="ECO:0000256" key="4">
    <source>
        <dbReference type="SAM" id="MobiDB-lite"/>
    </source>
</evidence>
<dbReference type="InterPro" id="IPR012310">
    <property type="entry name" value="DNA_ligase_ATP-dep_cent"/>
</dbReference>
<evidence type="ECO:0000256" key="2">
    <source>
        <dbReference type="ARBA" id="ARBA00022598"/>
    </source>
</evidence>
<organism evidence="6 7">
    <name type="scientific">Paenibacillus oenotherae</name>
    <dbReference type="NCBI Taxonomy" id="1435645"/>
    <lineage>
        <taxon>Bacteria</taxon>
        <taxon>Bacillati</taxon>
        <taxon>Bacillota</taxon>
        <taxon>Bacilli</taxon>
        <taxon>Bacillales</taxon>
        <taxon>Paenibacillaceae</taxon>
        <taxon>Paenibacillus</taxon>
    </lineage>
</organism>
<dbReference type="PANTHER" id="PTHR45674">
    <property type="entry name" value="DNA LIGASE 1/3 FAMILY MEMBER"/>
    <property type="match status" value="1"/>
</dbReference>
<feature type="region of interest" description="Disordered" evidence="4">
    <location>
        <begin position="124"/>
        <end position="154"/>
    </location>
</feature>
<comment type="caution">
    <text evidence="6">The sequence shown here is derived from an EMBL/GenBank/DDBJ whole genome shotgun (WGS) entry which is preliminary data.</text>
</comment>
<feature type="region of interest" description="Disordered" evidence="4">
    <location>
        <begin position="1"/>
        <end position="43"/>
    </location>
</feature>
<dbReference type="RefSeq" id="WP_219873719.1">
    <property type="nucleotide sequence ID" value="NZ_JAHZIJ010000013.1"/>
</dbReference>
<proteinExistence type="inferred from homology"/>
<dbReference type="SUPFAM" id="SSF50249">
    <property type="entry name" value="Nucleic acid-binding proteins"/>
    <property type="match status" value="1"/>
</dbReference>
<feature type="domain" description="ATP-dependent DNA ligase family profile" evidence="5">
    <location>
        <begin position="46"/>
        <end position="244"/>
    </location>
</feature>
<dbReference type="Proteomes" id="UP000812277">
    <property type="component" value="Unassembled WGS sequence"/>
</dbReference>
<evidence type="ECO:0000259" key="5">
    <source>
        <dbReference type="Pfam" id="PF01068"/>
    </source>
</evidence>
<dbReference type="Gene3D" id="2.40.50.140">
    <property type="entry name" value="Nucleic acid-binding proteins"/>
    <property type="match status" value="1"/>
</dbReference>
<evidence type="ECO:0000313" key="6">
    <source>
        <dbReference type="EMBL" id="MBW7476488.1"/>
    </source>
</evidence>
<accession>A0ABS7D9Q0</accession>
<keyword evidence="7" id="KW-1185">Reference proteome</keyword>
<dbReference type="GO" id="GO:0016874">
    <property type="term" value="F:ligase activity"/>
    <property type="evidence" value="ECO:0007669"/>
    <property type="project" value="UniProtKB-KW"/>
</dbReference>
<dbReference type="CDD" id="cd07906">
    <property type="entry name" value="Adenylation_DNA_ligase_LigD_LigC"/>
    <property type="match status" value="1"/>
</dbReference>
<gene>
    <name evidence="6" type="ORF">K0T92_17275</name>
</gene>
<dbReference type="Gene3D" id="3.30.470.30">
    <property type="entry name" value="DNA ligase/mRNA capping enzyme"/>
    <property type="match status" value="1"/>
</dbReference>
<dbReference type="EMBL" id="JAHZIJ010000013">
    <property type="protein sequence ID" value="MBW7476488.1"/>
    <property type="molecule type" value="Genomic_DNA"/>
</dbReference>
<evidence type="ECO:0000256" key="1">
    <source>
        <dbReference type="ARBA" id="ARBA00007572"/>
    </source>
</evidence>
<keyword evidence="2 6" id="KW-0436">Ligase</keyword>
<protein>
    <submittedName>
        <fullName evidence="6">DNA ligase</fullName>
    </submittedName>
</protein>
<evidence type="ECO:0000313" key="7">
    <source>
        <dbReference type="Proteomes" id="UP000812277"/>
    </source>
</evidence>